<reference evidence="2 3" key="1">
    <citation type="submission" date="2016-09" db="EMBL/GenBank/DDBJ databases">
        <title>Serratia marcescens MSU-97 and epiphytic antimycotic-producing bacteria.</title>
        <authorList>
            <person name="Matilla M.A."/>
        </authorList>
    </citation>
    <scope>NUCLEOTIDE SEQUENCE [LARGE SCALE GENOMIC DNA]</scope>
    <source>
        <strain evidence="2 3">MSU-97</strain>
    </source>
</reference>
<dbReference type="Proteomes" id="UP000185770">
    <property type="component" value="Unassembled WGS sequence"/>
</dbReference>
<organism evidence="2 3">
    <name type="scientific">Serratia marcescens</name>
    <dbReference type="NCBI Taxonomy" id="615"/>
    <lineage>
        <taxon>Bacteria</taxon>
        <taxon>Pseudomonadati</taxon>
        <taxon>Pseudomonadota</taxon>
        <taxon>Gammaproteobacteria</taxon>
        <taxon>Enterobacterales</taxon>
        <taxon>Yersiniaceae</taxon>
        <taxon>Serratia</taxon>
    </lineage>
</organism>
<evidence type="ECO:0000313" key="2">
    <source>
        <dbReference type="EMBL" id="OKB64776.1"/>
    </source>
</evidence>
<proteinExistence type="predicted"/>
<sequence>MAINLNIFQKGKTLMFKHLLTAVLLITSVSALADNAPLSVNSQGTYLINNPNLPVWQLTLTSLENDITIQSLTLNRGNCLISIAGRGKNMNKRLGYGQTFSFTTPSNSNFTQCRPLELTVQTSKGPYTFNWQ</sequence>
<feature type="signal peptide" evidence="1">
    <location>
        <begin position="1"/>
        <end position="33"/>
    </location>
</feature>
<dbReference type="AlphaFoldDB" id="A0A1Q4NV69"/>
<evidence type="ECO:0000313" key="3">
    <source>
        <dbReference type="Proteomes" id="UP000185770"/>
    </source>
</evidence>
<protein>
    <submittedName>
        <fullName evidence="2">Uncharacterized protein</fullName>
    </submittedName>
</protein>
<accession>A0A1Q4NV69</accession>
<feature type="chain" id="PRO_5012117669" evidence="1">
    <location>
        <begin position="34"/>
        <end position="132"/>
    </location>
</feature>
<comment type="caution">
    <text evidence="2">The sequence shown here is derived from an EMBL/GenBank/DDBJ whole genome shotgun (WGS) entry which is preliminary data.</text>
</comment>
<gene>
    <name evidence="2" type="ORF">BHU62_21010</name>
</gene>
<keyword evidence="1" id="KW-0732">Signal</keyword>
<name>A0A1Q4NV69_SERMA</name>
<evidence type="ECO:0000256" key="1">
    <source>
        <dbReference type="SAM" id="SignalP"/>
    </source>
</evidence>
<dbReference type="EMBL" id="MJAO01000028">
    <property type="protein sequence ID" value="OKB64776.1"/>
    <property type="molecule type" value="Genomic_DNA"/>
</dbReference>
<dbReference type="OrthoDB" id="6637773at2"/>